<evidence type="ECO:0000313" key="3">
    <source>
        <dbReference type="Proteomes" id="UP000075840"/>
    </source>
</evidence>
<dbReference type="AlphaFoldDB" id="A0A182IFN3"/>
<dbReference type="SUPFAM" id="SSF52540">
    <property type="entry name" value="P-loop containing nucleoside triphosphate hydrolases"/>
    <property type="match status" value="1"/>
</dbReference>
<feature type="compositionally biased region" description="Polar residues" evidence="1">
    <location>
        <begin position="27"/>
        <end position="36"/>
    </location>
</feature>
<dbReference type="RefSeq" id="XP_040170629.1">
    <property type="nucleotide sequence ID" value="XM_040314695.1"/>
</dbReference>
<dbReference type="VEuPathDB" id="VectorBase:AARA21_005398"/>
<protein>
    <submittedName>
        <fullName evidence="2">Uncharacterized protein</fullName>
    </submittedName>
</protein>
<proteinExistence type="predicted"/>
<dbReference type="Gene3D" id="3.40.50.300">
    <property type="entry name" value="P-loop containing nucleotide triphosphate hydrolases"/>
    <property type="match status" value="1"/>
</dbReference>
<dbReference type="RefSeq" id="XP_040170626.1">
    <property type="nucleotide sequence ID" value="XM_040314692.1"/>
</dbReference>
<dbReference type="EMBL" id="APCN01003263">
    <property type="status" value="NOT_ANNOTATED_CDS"/>
    <property type="molecule type" value="Genomic_DNA"/>
</dbReference>
<organism evidence="2 3">
    <name type="scientific">Anopheles arabiensis</name>
    <name type="common">Mosquito</name>
    <dbReference type="NCBI Taxonomy" id="7173"/>
    <lineage>
        <taxon>Eukaryota</taxon>
        <taxon>Metazoa</taxon>
        <taxon>Ecdysozoa</taxon>
        <taxon>Arthropoda</taxon>
        <taxon>Hexapoda</taxon>
        <taxon>Insecta</taxon>
        <taxon>Pterygota</taxon>
        <taxon>Neoptera</taxon>
        <taxon>Endopterygota</taxon>
        <taxon>Diptera</taxon>
        <taxon>Nematocera</taxon>
        <taxon>Culicoidea</taxon>
        <taxon>Culicidae</taxon>
        <taxon>Anophelinae</taxon>
        <taxon>Anopheles</taxon>
    </lineage>
</organism>
<feature type="region of interest" description="Disordered" evidence="1">
    <location>
        <begin position="25"/>
        <end position="57"/>
    </location>
</feature>
<dbReference type="RefSeq" id="XP_040170628.1">
    <property type="nucleotide sequence ID" value="XM_040314694.1"/>
</dbReference>
<dbReference type="VEuPathDB" id="VectorBase:AARA014295"/>
<evidence type="ECO:0000256" key="1">
    <source>
        <dbReference type="SAM" id="MobiDB-lite"/>
    </source>
</evidence>
<dbReference type="KEGG" id="aara:120904594"/>
<reference evidence="2" key="1">
    <citation type="submission" date="2022-08" db="UniProtKB">
        <authorList>
            <consortium name="EnsemblMetazoa"/>
        </authorList>
    </citation>
    <scope>IDENTIFICATION</scope>
    <source>
        <strain evidence="2">Dongola</strain>
    </source>
</reference>
<dbReference type="GeneID" id="120904594"/>
<keyword evidence="3" id="KW-1185">Reference proteome</keyword>
<dbReference type="InterPro" id="IPR027417">
    <property type="entry name" value="P-loop_NTPase"/>
</dbReference>
<accession>A0A182IFN3</accession>
<name>A0A182IFN3_ANOAR</name>
<dbReference type="Proteomes" id="UP000075840">
    <property type="component" value="Unassembled WGS sequence"/>
</dbReference>
<sequence length="1021" mass="117860">MESLAKATDECKMESLAKATDECNEQLKASSLQDKPSPSRKQEAVSVGSGDQHKRDQMTGYDTLKQIGKKHRAEHFSLGDLKKDYSTAFEQNVQLFGTQVPFSKLFAVYLENDYETSYCNCNVGDTEVSLSHALWILNKFNANPTENELDFILDEHIFVQRKLTPVKDLLQSMSSPNVEDLFDNFKKGYSTEWDARFLSYYDKKSKDYVPVHEFNDTFSDAKEEWLRSIPLQPQVDYEYSEENLHELLDDDHIPMLLIVGPAGSGKSTYLRWLAQYIEQYNPAWWVVRFSVTEHSCYLSAILKGMQSETGNNWMAPQQQAIQTLFRIYFCVHFHSLVITNFQIGNLVRYYFHGGRQALSDAEQSAEKCSSFLKFAGSKLYLKCTCPLSFEQTVMLRLFVEKFNANELWLLFDGFNELPQGDKALVWNMFTVLQDVATKKTMRGLYVTSRTEEPDYLFRRETLYLKPYSVADQIAHINKQLDNIEFCGLLSVEQRKELSLTFYLLTNRLVPSCYKSILAEPLFLEMFCRLWVAVMPNMLQLENFTISRKLIDFLAEPRYLTIYQLLQHFNSFRYYTGNLSSIRRAACIFQNSAFEIVRHTCDLGMLAMCTLFGEQTVKALLSPHETEFTSLMERLRTSIFKSRGVFKGVVNGVPIFNHQLFVELYAASWLSENLLSPKVASFYRTHVHPSMGRVRTLLDSIVICKCTYFESNTGAPHGVRRAYRQFPHHIQSNVVDELGHSPDALFLADTLSTLYNTGVEAYHLLDWVEIMQHAPAVGTLFSTVVFKATPIDVAMRHGCAEATGRLMRTGSVFRPTAFDEYASVPNTCKWNVLSHCPTLICQDGAAKLEQYVFKQLYDEFTKTSSFDGWLGVNAFTHVWHRGNFMARKFHLLDTWRMKQQQSTWYLCFFIHERQLIGDTVRTMNVLEGTNVVTRLKEVKSNNQPVRLLLARVEERNASRNEMIDLAKLHATVRDFEAKKYAPLYLNAPTVEIRSDSYDDLMEIIYAEEIEHGQSIFRFFIIH</sequence>
<dbReference type="EnsemblMetazoa" id="AARA014295-RA">
    <property type="protein sequence ID" value="AARA014295-PA"/>
    <property type="gene ID" value="AARA014295"/>
</dbReference>
<dbReference type="RefSeq" id="XP_040170627.1">
    <property type="nucleotide sequence ID" value="XM_040314693.1"/>
</dbReference>
<evidence type="ECO:0000313" key="2">
    <source>
        <dbReference type="EnsemblMetazoa" id="AARA014295-PA"/>
    </source>
</evidence>